<dbReference type="InterPro" id="IPR003664">
    <property type="entry name" value="FA_synthesis"/>
</dbReference>
<dbReference type="Proteomes" id="UP000536835">
    <property type="component" value="Unassembled WGS sequence"/>
</dbReference>
<dbReference type="EC" id="2.3.1.274" evidence="8 10"/>
<evidence type="ECO:0000256" key="4">
    <source>
        <dbReference type="ARBA" id="ARBA00022679"/>
    </source>
</evidence>
<organism evidence="11 12">
    <name type="scientific">Parvularcula mediterranea</name>
    <dbReference type="NCBI Taxonomy" id="2732508"/>
    <lineage>
        <taxon>Bacteria</taxon>
        <taxon>Pseudomonadati</taxon>
        <taxon>Pseudomonadota</taxon>
        <taxon>Alphaproteobacteria</taxon>
        <taxon>Parvularculales</taxon>
        <taxon>Parvularculaceae</taxon>
        <taxon>Parvularcula</taxon>
    </lineage>
</organism>
<comment type="pathway">
    <text evidence="10">Lipid metabolism; phospholipid metabolism.</text>
</comment>
<keyword evidence="11" id="KW-0012">Acyltransferase</keyword>
<dbReference type="Pfam" id="PF02504">
    <property type="entry name" value="FA_synthesis"/>
    <property type="match status" value="1"/>
</dbReference>
<evidence type="ECO:0000256" key="7">
    <source>
        <dbReference type="ARBA" id="ARBA00023264"/>
    </source>
</evidence>
<evidence type="ECO:0000256" key="2">
    <source>
        <dbReference type="ARBA" id="ARBA00022490"/>
    </source>
</evidence>
<dbReference type="PIRSF" id="PIRSF002465">
    <property type="entry name" value="Phsphlp_syn_PlsX"/>
    <property type="match status" value="1"/>
</dbReference>
<dbReference type="InterPro" id="IPR012281">
    <property type="entry name" value="Phospholipid_synth_PlsX-like"/>
</dbReference>
<dbReference type="NCBIfam" id="TIGR00182">
    <property type="entry name" value="plsX"/>
    <property type="match status" value="1"/>
</dbReference>
<keyword evidence="7 10" id="KW-1208">Phospholipid metabolism</keyword>
<dbReference type="HAMAP" id="MF_00019">
    <property type="entry name" value="PlsX"/>
    <property type="match status" value="1"/>
</dbReference>
<evidence type="ECO:0000256" key="6">
    <source>
        <dbReference type="ARBA" id="ARBA00023209"/>
    </source>
</evidence>
<dbReference type="AlphaFoldDB" id="A0A7Y3RME4"/>
<dbReference type="RefSeq" id="WP_173199576.1">
    <property type="nucleotide sequence ID" value="NZ_JABFCX010000003.1"/>
</dbReference>
<keyword evidence="3 10" id="KW-0444">Lipid biosynthesis</keyword>
<dbReference type="PANTHER" id="PTHR30100:SF1">
    <property type="entry name" value="PHOSPHATE ACYLTRANSFERASE"/>
    <property type="match status" value="1"/>
</dbReference>
<comment type="catalytic activity">
    <reaction evidence="1 10">
        <text>a fatty acyl-[ACP] + phosphate = an acyl phosphate + holo-[ACP]</text>
        <dbReference type="Rhea" id="RHEA:42292"/>
        <dbReference type="Rhea" id="RHEA-COMP:9685"/>
        <dbReference type="Rhea" id="RHEA-COMP:14125"/>
        <dbReference type="ChEBI" id="CHEBI:43474"/>
        <dbReference type="ChEBI" id="CHEBI:59918"/>
        <dbReference type="ChEBI" id="CHEBI:64479"/>
        <dbReference type="ChEBI" id="CHEBI:138651"/>
        <dbReference type="EC" id="2.3.1.274"/>
    </reaction>
</comment>
<keyword evidence="12" id="KW-1185">Reference proteome</keyword>
<dbReference type="Gene3D" id="3.40.718.10">
    <property type="entry name" value="Isopropylmalate Dehydrogenase"/>
    <property type="match status" value="1"/>
</dbReference>
<dbReference type="SUPFAM" id="SSF53659">
    <property type="entry name" value="Isocitrate/Isopropylmalate dehydrogenase-like"/>
    <property type="match status" value="1"/>
</dbReference>
<accession>A0A7Y3RME4</accession>
<dbReference type="PANTHER" id="PTHR30100">
    <property type="entry name" value="FATTY ACID/PHOSPHOLIPID SYNTHESIS PROTEIN PLSX"/>
    <property type="match status" value="1"/>
</dbReference>
<reference evidence="11 12" key="1">
    <citation type="submission" date="2020-05" db="EMBL/GenBank/DDBJ databases">
        <title>Parvularcula mediterraneae sp. nov., isolated from polypropylene straw from shallow seawater of the seashore of Laganas in Zakynthos island, Greece.</title>
        <authorList>
            <person name="Szabo I."/>
            <person name="Al-Omari J."/>
            <person name="Rado J."/>
            <person name="Szerdahelyi G.S."/>
        </authorList>
    </citation>
    <scope>NUCLEOTIDE SEQUENCE [LARGE SCALE GENOMIC DNA]</scope>
    <source>
        <strain evidence="11 12">ZS-1/3</strain>
    </source>
</reference>
<dbReference type="GO" id="GO:0008654">
    <property type="term" value="P:phospholipid biosynthetic process"/>
    <property type="evidence" value="ECO:0007669"/>
    <property type="project" value="UniProtKB-KW"/>
</dbReference>
<evidence type="ECO:0000256" key="1">
    <source>
        <dbReference type="ARBA" id="ARBA00001232"/>
    </source>
</evidence>
<dbReference type="GO" id="GO:0006633">
    <property type="term" value="P:fatty acid biosynthetic process"/>
    <property type="evidence" value="ECO:0007669"/>
    <property type="project" value="UniProtKB-UniRule"/>
</dbReference>
<dbReference type="GO" id="GO:0043811">
    <property type="term" value="F:phosphate:acyl-[acyl carrier protein] acyltransferase activity"/>
    <property type="evidence" value="ECO:0007669"/>
    <property type="project" value="UniProtKB-UniRule"/>
</dbReference>
<dbReference type="EMBL" id="JABFCX010000003">
    <property type="protein sequence ID" value="NNU16786.1"/>
    <property type="molecule type" value="Genomic_DNA"/>
</dbReference>
<dbReference type="GO" id="GO:0005737">
    <property type="term" value="C:cytoplasm"/>
    <property type="evidence" value="ECO:0007669"/>
    <property type="project" value="UniProtKB-SubCell"/>
</dbReference>
<gene>
    <name evidence="10 11" type="primary">plsX</name>
    <name evidence="11" type="ORF">HK107_10695</name>
</gene>
<keyword evidence="4 10" id="KW-0808">Transferase</keyword>
<sequence>MATENKDRPLTIAVDAMGGDKGPSEVLAGCAEAIRRGLTAELAVFGREDELEAGKNHSELAGHPISYIHAEDVIKMDDKPSRVLRRSKGTSMWQAIGHVKEGHADGIVSCGNTGALMAISRMQLKMIPGVDRPAASALWPSMNGHAVVLDVGANVEVTAEQLVQFAIMGEAYCRALMETDRPRVGLLNVGEEDLKGSTLIKNAAKILREADPEMNFTGFVEGDDISRGEVDVVVTDGFTGNVALKTAEGTARMIGDWVKEALTANLLSKAGAALMMPSLKRLKARMDPASVNGAPLLGLNGLVVKSHGGSTAEGFASALMKTEKLAKKPFIEPIAKTVAKVTKRAENVEVEELTQAAAE</sequence>
<evidence type="ECO:0000256" key="8">
    <source>
        <dbReference type="ARBA" id="ARBA00024069"/>
    </source>
</evidence>
<evidence type="ECO:0000256" key="9">
    <source>
        <dbReference type="ARBA" id="ARBA00046608"/>
    </source>
</evidence>
<evidence type="ECO:0000256" key="10">
    <source>
        <dbReference type="HAMAP-Rule" id="MF_00019"/>
    </source>
</evidence>
<name>A0A7Y3RME4_9PROT</name>
<comment type="similarity">
    <text evidence="10">Belongs to the PlsX family.</text>
</comment>
<keyword evidence="2 10" id="KW-0963">Cytoplasm</keyword>
<comment type="subcellular location">
    <subcellularLocation>
        <location evidence="10">Cytoplasm</location>
    </subcellularLocation>
    <text evidence="10">Associated with the membrane possibly through PlsY.</text>
</comment>
<comment type="function">
    <text evidence="10">Catalyzes the reversible formation of acyl-phosphate (acyl-PO(4)) from acyl-[acyl-carrier-protein] (acyl-ACP). This enzyme utilizes acyl-ACP as fatty acyl donor, but not acyl-CoA.</text>
</comment>
<dbReference type="UniPathway" id="UPA00085"/>
<proteinExistence type="inferred from homology"/>
<comment type="subunit">
    <text evidence="9 10">Homodimer. Probably interacts with PlsY.</text>
</comment>
<evidence type="ECO:0000256" key="3">
    <source>
        <dbReference type="ARBA" id="ARBA00022516"/>
    </source>
</evidence>
<evidence type="ECO:0000256" key="5">
    <source>
        <dbReference type="ARBA" id="ARBA00023098"/>
    </source>
</evidence>
<evidence type="ECO:0000313" key="11">
    <source>
        <dbReference type="EMBL" id="NNU16786.1"/>
    </source>
</evidence>
<evidence type="ECO:0000313" key="12">
    <source>
        <dbReference type="Proteomes" id="UP000536835"/>
    </source>
</evidence>
<keyword evidence="6 10" id="KW-0594">Phospholipid biosynthesis</keyword>
<protein>
    <recommendedName>
        <fullName evidence="8 10">Phosphate acyltransferase</fullName>
        <ecNumber evidence="8 10">2.3.1.274</ecNumber>
    </recommendedName>
    <alternativeName>
        <fullName evidence="10">Acyl-ACP phosphotransacylase</fullName>
    </alternativeName>
    <alternativeName>
        <fullName evidence="10">Acyl-[acyl-carrier-protein]--phosphate acyltransferase</fullName>
    </alternativeName>
    <alternativeName>
        <fullName evidence="10">Phosphate-acyl-ACP acyltransferase</fullName>
    </alternativeName>
</protein>
<comment type="caution">
    <text evidence="11">The sequence shown here is derived from an EMBL/GenBank/DDBJ whole genome shotgun (WGS) entry which is preliminary data.</text>
</comment>
<keyword evidence="5 10" id="KW-0443">Lipid metabolism</keyword>